<feature type="domain" description="PAS" evidence="16">
    <location>
        <begin position="185"/>
        <end position="241"/>
    </location>
</feature>
<evidence type="ECO:0000313" key="19">
    <source>
        <dbReference type="Proteomes" id="UP000529795"/>
    </source>
</evidence>
<evidence type="ECO:0000256" key="5">
    <source>
        <dbReference type="ARBA" id="ARBA00022606"/>
    </source>
</evidence>
<dbReference type="Gene3D" id="3.30.565.10">
    <property type="entry name" value="Histidine kinase-like ATPase, C-terminal domain"/>
    <property type="match status" value="1"/>
</dbReference>
<evidence type="ECO:0000259" key="17">
    <source>
        <dbReference type="PROSITE" id="PS50113"/>
    </source>
</evidence>
<dbReference type="InterPro" id="IPR029016">
    <property type="entry name" value="GAF-like_dom_sf"/>
</dbReference>
<dbReference type="InterPro" id="IPR001610">
    <property type="entry name" value="PAC"/>
</dbReference>
<dbReference type="RefSeq" id="WP_183983850.1">
    <property type="nucleotide sequence ID" value="NZ_JACIEV010000004.1"/>
</dbReference>
<dbReference type="Proteomes" id="UP000529795">
    <property type="component" value="Unassembled WGS sequence"/>
</dbReference>
<dbReference type="InterPro" id="IPR000014">
    <property type="entry name" value="PAS"/>
</dbReference>
<dbReference type="Gene3D" id="3.30.450.40">
    <property type="match status" value="1"/>
</dbReference>
<keyword evidence="9" id="KW-0677">Repeat</keyword>
<accession>A0A840FDQ3</accession>
<keyword evidence="8" id="KW-0808">Transferase</keyword>
<dbReference type="SMART" id="SM00911">
    <property type="entry name" value="HWE_HK"/>
    <property type="match status" value="1"/>
</dbReference>
<sequence>MAPGRQAGGSGTTVVDAINRIFSEALSTASIEALARLCLREMEAVTGASYSFMGEVNEATGRLDSLAISDRAWSVFIDGDARFPAPPAGFAIKGFFDRVLNEGRSLIVNDPASHPDSQGVPNRHPALDNFLGVPLKSGERTIGMVGLGNRPGGFGATEREAVEAMAPAVLQALTNKRADEALRDSERRLQTLIEGIPQMVWRAVDGGQVTWISPQWTAYTGQSQDEARGHGWLECVHPDDRAGGTFLWEQAVVSGRLEMDGRMRRADGVYRWFQVRATPVRDAAGRIVEWLGTSTDIDDLRRLQHGQQLLVAELQHRVRNILAVVRSVFTRTVEGGRSIEEVADHFTGRLDALARTQIMMTQSPTGYVDLEDLIRDELLSVREDDDSAITVEGPDIALPAHAAESLGLAVHELVTNAVKFGALSSPAGKVRISWRVNSHCGGVRTLNLTWSEQGVPAVPVAPIRQGFGVELIEEALPYRLGAETRIEFLGGGIRCAIALPLRDGDVGTVT</sequence>
<evidence type="ECO:0000256" key="8">
    <source>
        <dbReference type="ARBA" id="ARBA00022679"/>
    </source>
</evidence>
<evidence type="ECO:0000256" key="14">
    <source>
        <dbReference type="ARBA" id="ARBA00023026"/>
    </source>
</evidence>
<dbReference type="PANTHER" id="PTHR41523">
    <property type="entry name" value="TWO-COMPONENT SYSTEM SENSOR PROTEIN"/>
    <property type="match status" value="1"/>
</dbReference>
<comment type="caution">
    <text evidence="18">The sequence shown here is derived from an EMBL/GenBank/DDBJ whole genome shotgun (WGS) entry which is preliminary data.</text>
</comment>
<dbReference type="InterPro" id="IPR003018">
    <property type="entry name" value="GAF"/>
</dbReference>
<dbReference type="InterPro" id="IPR035965">
    <property type="entry name" value="PAS-like_dom_sf"/>
</dbReference>
<evidence type="ECO:0000256" key="7">
    <source>
        <dbReference type="ARBA" id="ARBA00022643"/>
    </source>
</evidence>
<evidence type="ECO:0000259" key="16">
    <source>
        <dbReference type="PROSITE" id="PS50112"/>
    </source>
</evidence>
<dbReference type="PROSITE" id="PS50113">
    <property type="entry name" value="PAC"/>
    <property type="match status" value="1"/>
</dbReference>
<dbReference type="PROSITE" id="PS50112">
    <property type="entry name" value="PAS"/>
    <property type="match status" value="1"/>
</dbReference>
<keyword evidence="3" id="KW-0600">Photoreceptor protein</keyword>
<keyword evidence="7" id="KW-0288">FMN</keyword>
<keyword evidence="13" id="KW-0157">Chromophore</keyword>
<dbReference type="Pfam" id="PF07536">
    <property type="entry name" value="HWE_HK"/>
    <property type="match status" value="1"/>
</dbReference>
<proteinExistence type="predicted"/>
<keyword evidence="12" id="KW-0067">ATP-binding</keyword>
<evidence type="ECO:0000256" key="2">
    <source>
        <dbReference type="ARBA" id="ARBA00012438"/>
    </source>
</evidence>
<dbReference type="SUPFAM" id="SSF55785">
    <property type="entry name" value="PYP-like sensor domain (PAS domain)"/>
    <property type="match status" value="1"/>
</dbReference>
<dbReference type="EMBL" id="JACIEV010000004">
    <property type="protein sequence ID" value="MBB4153874.1"/>
    <property type="molecule type" value="Genomic_DNA"/>
</dbReference>
<evidence type="ECO:0000256" key="11">
    <source>
        <dbReference type="ARBA" id="ARBA00022777"/>
    </source>
</evidence>
<dbReference type="CDD" id="cd00130">
    <property type="entry name" value="PAS"/>
    <property type="match status" value="1"/>
</dbReference>
<dbReference type="InterPro" id="IPR036890">
    <property type="entry name" value="HATPase_C_sf"/>
</dbReference>
<dbReference type="Pfam" id="PF08447">
    <property type="entry name" value="PAS_3"/>
    <property type="match status" value="1"/>
</dbReference>
<dbReference type="GO" id="GO:0009881">
    <property type="term" value="F:photoreceptor activity"/>
    <property type="evidence" value="ECO:0007669"/>
    <property type="project" value="UniProtKB-KW"/>
</dbReference>
<feature type="domain" description="PAC" evidence="17">
    <location>
        <begin position="257"/>
        <end position="309"/>
    </location>
</feature>
<dbReference type="InterPro" id="IPR013655">
    <property type="entry name" value="PAS_fold_3"/>
</dbReference>
<protein>
    <recommendedName>
        <fullName evidence="2">histidine kinase</fullName>
        <ecNumber evidence="2">2.7.13.3</ecNumber>
    </recommendedName>
</protein>
<organism evidence="18 19">
    <name type="scientific">Sphingomonas jinjuensis</name>
    <dbReference type="NCBI Taxonomy" id="535907"/>
    <lineage>
        <taxon>Bacteria</taxon>
        <taxon>Pseudomonadati</taxon>
        <taxon>Pseudomonadota</taxon>
        <taxon>Alphaproteobacteria</taxon>
        <taxon>Sphingomonadales</taxon>
        <taxon>Sphingomonadaceae</taxon>
        <taxon>Sphingomonas</taxon>
    </lineage>
</organism>
<keyword evidence="6" id="KW-0285">Flavoprotein</keyword>
<keyword evidence="10" id="KW-0547">Nucleotide-binding</keyword>
<keyword evidence="14" id="KW-0843">Virulence</keyword>
<evidence type="ECO:0000256" key="15">
    <source>
        <dbReference type="ARBA" id="ARBA00023170"/>
    </source>
</evidence>
<dbReference type="SMART" id="SM00086">
    <property type="entry name" value="PAC"/>
    <property type="match status" value="1"/>
</dbReference>
<evidence type="ECO:0000256" key="3">
    <source>
        <dbReference type="ARBA" id="ARBA00022543"/>
    </source>
</evidence>
<dbReference type="EC" id="2.7.13.3" evidence="2"/>
<dbReference type="SUPFAM" id="SSF55781">
    <property type="entry name" value="GAF domain-like"/>
    <property type="match status" value="1"/>
</dbReference>
<dbReference type="FunFam" id="3.30.450.20:FF:000099">
    <property type="entry name" value="Sensory box sensor histidine kinase"/>
    <property type="match status" value="1"/>
</dbReference>
<evidence type="ECO:0000256" key="9">
    <source>
        <dbReference type="ARBA" id="ARBA00022737"/>
    </source>
</evidence>
<evidence type="ECO:0000256" key="4">
    <source>
        <dbReference type="ARBA" id="ARBA00022553"/>
    </source>
</evidence>
<comment type="catalytic activity">
    <reaction evidence="1">
        <text>ATP + protein L-histidine = ADP + protein N-phospho-L-histidine.</text>
        <dbReference type="EC" id="2.7.13.3"/>
    </reaction>
</comment>
<dbReference type="GO" id="GO:0005524">
    <property type="term" value="F:ATP binding"/>
    <property type="evidence" value="ECO:0007669"/>
    <property type="project" value="UniProtKB-KW"/>
</dbReference>
<evidence type="ECO:0000256" key="12">
    <source>
        <dbReference type="ARBA" id="ARBA00022840"/>
    </source>
</evidence>
<dbReference type="SUPFAM" id="SSF55874">
    <property type="entry name" value="ATPase domain of HSP90 chaperone/DNA topoisomerase II/histidine kinase"/>
    <property type="match status" value="1"/>
</dbReference>
<name>A0A840FDQ3_9SPHN</name>
<keyword evidence="4" id="KW-0597">Phosphoprotein</keyword>
<dbReference type="GO" id="GO:0004673">
    <property type="term" value="F:protein histidine kinase activity"/>
    <property type="evidence" value="ECO:0007669"/>
    <property type="project" value="UniProtKB-EC"/>
</dbReference>
<gene>
    <name evidence="18" type="ORF">GGQ80_001780</name>
</gene>
<reference evidence="18 19" key="1">
    <citation type="submission" date="2020-08" db="EMBL/GenBank/DDBJ databases">
        <title>Genomic Encyclopedia of Type Strains, Phase IV (KMG-IV): sequencing the most valuable type-strain genomes for metagenomic binning, comparative biology and taxonomic classification.</title>
        <authorList>
            <person name="Goeker M."/>
        </authorList>
    </citation>
    <scope>NUCLEOTIDE SEQUENCE [LARGE SCALE GENOMIC DNA]</scope>
    <source>
        <strain evidence="18 19">YC6723</strain>
    </source>
</reference>
<keyword evidence="11" id="KW-0418">Kinase</keyword>
<evidence type="ECO:0000256" key="1">
    <source>
        <dbReference type="ARBA" id="ARBA00000085"/>
    </source>
</evidence>
<dbReference type="AlphaFoldDB" id="A0A840FDQ3"/>
<dbReference type="Gene3D" id="3.30.450.20">
    <property type="entry name" value="PAS domain"/>
    <property type="match status" value="1"/>
</dbReference>
<evidence type="ECO:0000256" key="6">
    <source>
        <dbReference type="ARBA" id="ARBA00022630"/>
    </source>
</evidence>
<dbReference type="PANTHER" id="PTHR41523:SF7">
    <property type="entry name" value="HISTIDINE KINASE"/>
    <property type="match status" value="1"/>
</dbReference>
<dbReference type="SMART" id="SM00091">
    <property type="entry name" value="PAS"/>
    <property type="match status" value="1"/>
</dbReference>
<keyword evidence="5" id="KW-0716">Sensory transduction</keyword>
<evidence type="ECO:0000313" key="18">
    <source>
        <dbReference type="EMBL" id="MBB4153874.1"/>
    </source>
</evidence>
<keyword evidence="15" id="KW-0675">Receptor</keyword>
<dbReference type="SMART" id="SM00065">
    <property type="entry name" value="GAF"/>
    <property type="match status" value="1"/>
</dbReference>
<evidence type="ECO:0000256" key="10">
    <source>
        <dbReference type="ARBA" id="ARBA00022741"/>
    </source>
</evidence>
<dbReference type="Pfam" id="PF13185">
    <property type="entry name" value="GAF_2"/>
    <property type="match status" value="1"/>
</dbReference>
<keyword evidence="19" id="KW-1185">Reference proteome</keyword>
<dbReference type="NCBIfam" id="TIGR00229">
    <property type="entry name" value="sensory_box"/>
    <property type="match status" value="1"/>
</dbReference>
<evidence type="ECO:0000256" key="13">
    <source>
        <dbReference type="ARBA" id="ARBA00022991"/>
    </source>
</evidence>
<dbReference type="InterPro" id="IPR000700">
    <property type="entry name" value="PAS-assoc_C"/>
</dbReference>
<dbReference type="InterPro" id="IPR011102">
    <property type="entry name" value="Sig_transdc_His_kinase_HWE"/>
</dbReference>